<dbReference type="AlphaFoldDB" id="A0A0A9DYP7"/>
<accession>A0A0A9DYP7</accession>
<sequence length="41" mass="4783">MDKLVCLLHQMYVLKGTHFRLCILKEYTNISRIPNTFAGTL</sequence>
<organism evidence="1">
    <name type="scientific">Arundo donax</name>
    <name type="common">Giant reed</name>
    <name type="synonym">Donax arundinaceus</name>
    <dbReference type="NCBI Taxonomy" id="35708"/>
    <lineage>
        <taxon>Eukaryota</taxon>
        <taxon>Viridiplantae</taxon>
        <taxon>Streptophyta</taxon>
        <taxon>Embryophyta</taxon>
        <taxon>Tracheophyta</taxon>
        <taxon>Spermatophyta</taxon>
        <taxon>Magnoliopsida</taxon>
        <taxon>Liliopsida</taxon>
        <taxon>Poales</taxon>
        <taxon>Poaceae</taxon>
        <taxon>PACMAD clade</taxon>
        <taxon>Arundinoideae</taxon>
        <taxon>Arundineae</taxon>
        <taxon>Arundo</taxon>
    </lineage>
</organism>
<proteinExistence type="predicted"/>
<protein>
    <submittedName>
        <fullName evidence="1">Uncharacterized protein</fullName>
    </submittedName>
</protein>
<reference evidence="1" key="2">
    <citation type="journal article" date="2015" name="Data Brief">
        <title>Shoot transcriptome of the giant reed, Arundo donax.</title>
        <authorList>
            <person name="Barrero R.A."/>
            <person name="Guerrero F.D."/>
            <person name="Moolhuijzen P."/>
            <person name="Goolsby J.A."/>
            <person name="Tidwell J."/>
            <person name="Bellgard S.E."/>
            <person name="Bellgard M.I."/>
        </authorList>
    </citation>
    <scope>NUCLEOTIDE SEQUENCE</scope>
    <source>
        <tissue evidence="1">Shoot tissue taken approximately 20 cm above the soil surface</tissue>
    </source>
</reference>
<evidence type="ECO:0000313" key="1">
    <source>
        <dbReference type="EMBL" id="JAD92921.1"/>
    </source>
</evidence>
<name>A0A0A9DYP7_ARUDO</name>
<dbReference type="EMBL" id="GBRH01204974">
    <property type="protein sequence ID" value="JAD92921.1"/>
    <property type="molecule type" value="Transcribed_RNA"/>
</dbReference>
<reference evidence="1" key="1">
    <citation type="submission" date="2014-09" db="EMBL/GenBank/DDBJ databases">
        <authorList>
            <person name="Magalhaes I.L.F."/>
            <person name="Oliveira U."/>
            <person name="Santos F.R."/>
            <person name="Vidigal T.H.D.A."/>
            <person name="Brescovit A.D."/>
            <person name="Santos A.J."/>
        </authorList>
    </citation>
    <scope>NUCLEOTIDE SEQUENCE</scope>
    <source>
        <tissue evidence="1">Shoot tissue taken approximately 20 cm above the soil surface</tissue>
    </source>
</reference>